<evidence type="ECO:0000259" key="2">
    <source>
        <dbReference type="Pfam" id="PF17800"/>
    </source>
</evidence>
<feature type="region of interest" description="Disordered" evidence="1">
    <location>
        <begin position="361"/>
        <end position="380"/>
    </location>
</feature>
<dbReference type="EMBL" id="BLBS01000008">
    <property type="protein sequence ID" value="GET86108.1"/>
    <property type="molecule type" value="Genomic_DNA"/>
</dbReference>
<gene>
    <name evidence="3" type="ORF">LtaPh_0710400</name>
</gene>
<protein>
    <submittedName>
        <fullName evidence="3">RNA binding protein, putative</fullName>
    </submittedName>
</protein>
<sequence>MRFPCSRGRRRNRWRMWDSVDSAWLRRVWWWRWEGTAWGRASRFRANCSFFEEKWARIAHDLQRPRWMCALYLHILYLSPHGHRRVARSPHNHLSQDCYVMRVEATYAKAPPPPLFARACSSATAGYLLRMARCHSSPTSSLPGTHDHLHCRRWASSADATPPLPFLWPHQSPSGQLADGRRVLSWLGRRSADLCLGMNMSSLRRVSCPSLPLRRLHRSFAFVCVDSSLPPRMLSVRCIGVTAPRPSYPLPLKKNYTRSRHCAMEEFYGMEVFAGKTAKLNISADRVLHVTQVALPPNASHVITLLVKNDGNSFVLATLDPQQALFHVSVDMVFSGKQKLTFTCEGVAGAVHVIGYTQPAEDEDAFDDDDDDTMGDEDVA</sequence>
<evidence type="ECO:0000313" key="3">
    <source>
        <dbReference type="EMBL" id="GET86108.1"/>
    </source>
</evidence>
<comment type="caution">
    <text evidence="3">The sequence shown here is derived from an EMBL/GenBank/DDBJ whole genome shotgun (WGS) entry which is preliminary data.</text>
</comment>
<feature type="domain" description="Nucleoplasmin-like" evidence="2">
    <location>
        <begin position="267"/>
        <end position="357"/>
    </location>
</feature>
<dbReference type="AlphaFoldDB" id="A0A640K9Z7"/>
<dbReference type="Proteomes" id="UP000419144">
    <property type="component" value="Unassembled WGS sequence"/>
</dbReference>
<name>A0A640K9Z7_LEITA</name>
<evidence type="ECO:0000256" key="1">
    <source>
        <dbReference type="SAM" id="MobiDB-lite"/>
    </source>
</evidence>
<organism evidence="3 4">
    <name type="scientific">Leishmania tarentolae</name>
    <name type="common">Sauroleishmania tarentolae</name>
    <dbReference type="NCBI Taxonomy" id="5689"/>
    <lineage>
        <taxon>Eukaryota</taxon>
        <taxon>Discoba</taxon>
        <taxon>Euglenozoa</taxon>
        <taxon>Kinetoplastea</taxon>
        <taxon>Metakinetoplastina</taxon>
        <taxon>Trypanosomatida</taxon>
        <taxon>Trypanosomatidae</taxon>
        <taxon>Leishmaniinae</taxon>
        <taxon>Leishmania</taxon>
        <taxon>lizard Leishmania</taxon>
    </lineage>
</organism>
<proteinExistence type="predicted"/>
<accession>A0A640K9Z7</accession>
<reference evidence="3" key="1">
    <citation type="submission" date="2019-11" db="EMBL/GenBank/DDBJ databases">
        <title>Leishmania tarentolae CDS.</title>
        <authorList>
            <person name="Goto Y."/>
            <person name="Yamagishi J."/>
        </authorList>
    </citation>
    <scope>NUCLEOTIDE SEQUENCE [LARGE SCALE GENOMIC DNA]</scope>
    <source>
        <strain evidence="3">Parrot Tar II</strain>
    </source>
</reference>
<dbReference type="OrthoDB" id="1902587at2759"/>
<dbReference type="VEuPathDB" id="TriTrypDB:LtaPh_0710400"/>
<keyword evidence="4" id="KW-1185">Reference proteome</keyword>
<dbReference type="Gene3D" id="2.60.120.340">
    <property type="entry name" value="Nucleoplasmin core domain"/>
    <property type="match status" value="1"/>
</dbReference>
<evidence type="ECO:0000313" key="4">
    <source>
        <dbReference type="Proteomes" id="UP000419144"/>
    </source>
</evidence>
<dbReference type="InterPro" id="IPR041232">
    <property type="entry name" value="NPL"/>
</dbReference>
<dbReference type="Pfam" id="PF17800">
    <property type="entry name" value="NPL"/>
    <property type="match status" value="1"/>
</dbReference>